<name>A0A438JXT1_VITVI</name>
<sequence length="322" mass="35736">MVWELCVKAAAGAPDLLGDCHLPLEFLCLPGDSDDSGRGTFSRALGLLTRMMMMIVVRFFEVSPEGKVPVIKVDGKWVADSDVITGNDNSSIFLLLYVDDMLIVAKSMIEVNKLKYLLSKEFDMKDLGATKKILGMEIHMDRALGRLWLSQHSYVKRVLEKFNMDNVKPISTPLANHFRLSTNQCPKTNDEVKDMSKVPYASAVGCLMYAMVCTRLDLHMLLTMASCSTRGLPQVMSTTLSTTKSEYMAIAEAAKESLWLTGNAPTYGPRWSYKLCFLSPKGGSEYSPRGRSVVVFSLESFKTKAPPDFVIAGWAAEIARRS</sequence>
<evidence type="ECO:0000313" key="2">
    <source>
        <dbReference type="EMBL" id="RVX13728.1"/>
    </source>
</evidence>
<protein>
    <submittedName>
        <fullName evidence="2">Retrovirus-related Pol polyprotein from transposon TNT 1-94</fullName>
    </submittedName>
</protein>
<gene>
    <name evidence="2" type="primary">POLX_3875</name>
    <name evidence="2" type="ORF">CK203_010346</name>
</gene>
<dbReference type="Pfam" id="PF07727">
    <property type="entry name" value="RVT_2"/>
    <property type="match status" value="1"/>
</dbReference>
<dbReference type="Proteomes" id="UP000288805">
    <property type="component" value="Unassembled WGS sequence"/>
</dbReference>
<evidence type="ECO:0000313" key="3">
    <source>
        <dbReference type="Proteomes" id="UP000288805"/>
    </source>
</evidence>
<reference evidence="2 3" key="1">
    <citation type="journal article" date="2018" name="PLoS Genet.">
        <title>Population sequencing reveals clonal diversity and ancestral inbreeding in the grapevine cultivar Chardonnay.</title>
        <authorList>
            <person name="Roach M.J."/>
            <person name="Johnson D.L."/>
            <person name="Bohlmann J."/>
            <person name="van Vuuren H.J."/>
            <person name="Jones S.J."/>
            <person name="Pretorius I.S."/>
            <person name="Schmidt S.A."/>
            <person name="Borneman A.R."/>
        </authorList>
    </citation>
    <scope>NUCLEOTIDE SEQUENCE [LARGE SCALE GENOMIC DNA]</scope>
    <source>
        <strain evidence="3">cv. Chardonnay</strain>
        <tissue evidence="2">Leaf</tissue>
    </source>
</reference>
<dbReference type="EMBL" id="QGNW01000023">
    <property type="protein sequence ID" value="RVX13728.1"/>
    <property type="molecule type" value="Genomic_DNA"/>
</dbReference>
<proteinExistence type="predicted"/>
<dbReference type="AlphaFoldDB" id="A0A438JXT1"/>
<comment type="caution">
    <text evidence="2">The sequence shown here is derived from an EMBL/GenBank/DDBJ whole genome shotgun (WGS) entry which is preliminary data.</text>
</comment>
<organism evidence="2 3">
    <name type="scientific">Vitis vinifera</name>
    <name type="common">Grape</name>
    <dbReference type="NCBI Taxonomy" id="29760"/>
    <lineage>
        <taxon>Eukaryota</taxon>
        <taxon>Viridiplantae</taxon>
        <taxon>Streptophyta</taxon>
        <taxon>Embryophyta</taxon>
        <taxon>Tracheophyta</taxon>
        <taxon>Spermatophyta</taxon>
        <taxon>Magnoliopsida</taxon>
        <taxon>eudicotyledons</taxon>
        <taxon>Gunneridae</taxon>
        <taxon>Pentapetalae</taxon>
        <taxon>rosids</taxon>
        <taxon>Vitales</taxon>
        <taxon>Vitaceae</taxon>
        <taxon>Viteae</taxon>
        <taxon>Vitis</taxon>
    </lineage>
</organism>
<accession>A0A438JXT1</accession>
<evidence type="ECO:0000259" key="1">
    <source>
        <dbReference type="Pfam" id="PF07727"/>
    </source>
</evidence>
<feature type="domain" description="Reverse transcriptase Ty1/copia-type" evidence="1">
    <location>
        <begin position="88"/>
        <end position="174"/>
    </location>
</feature>
<dbReference type="InterPro" id="IPR013103">
    <property type="entry name" value="RVT_2"/>
</dbReference>